<dbReference type="InterPro" id="IPR036944">
    <property type="entry name" value="PPIase_FKBP_N_sf"/>
</dbReference>
<evidence type="ECO:0000256" key="4">
    <source>
        <dbReference type="ARBA" id="ARBA00023235"/>
    </source>
</evidence>
<dbReference type="Pfam" id="PF01346">
    <property type="entry name" value="FKBP_N"/>
    <property type="match status" value="1"/>
</dbReference>
<dbReference type="PROSITE" id="PS50059">
    <property type="entry name" value="FKBP_PPIASE"/>
    <property type="match status" value="1"/>
</dbReference>
<comment type="caution">
    <text evidence="9">The sequence shown here is derived from an EMBL/GenBank/DDBJ whole genome shotgun (WGS) entry which is preliminary data.</text>
</comment>
<evidence type="ECO:0000256" key="2">
    <source>
        <dbReference type="ARBA" id="ARBA00006577"/>
    </source>
</evidence>
<name>A0A2A5JQE7_PSEO7</name>
<keyword evidence="7" id="KW-1133">Transmembrane helix</keyword>
<keyword evidence="4 5" id="KW-0413">Isomerase</keyword>
<accession>A0A2A5JQE7</accession>
<evidence type="ECO:0000259" key="8">
    <source>
        <dbReference type="PROSITE" id="PS50059"/>
    </source>
</evidence>
<evidence type="ECO:0000256" key="5">
    <source>
        <dbReference type="PROSITE-ProRule" id="PRU00277"/>
    </source>
</evidence>
<dbReference type="Gene3D" id="3.10.50.40">
    <property type="match status" value="1"/>
</dbReference>
<evidence type="ECO:0000313" key="9">
    <source>
        <dbReference type="EMBL" id="PCK31597.1"/>
    </source>
</evidence>
<feature type="transmembrane region" description="Helical" evidence="7">
    <location>
        <begin position="6"/>
        <end position="28"/>
    </location>
</feature>
<proteinExistence type="inferred from homology"/>
<dbReference type="PANTHER" id="PTHR43811:SF19">
    <property type="entry name" value="39 KDA FK506-BINDING NUCLEAR PROTEIN"/>
    <property type="match status" value="1"/>
</dbReference>
<dbReference type="AlphaFoldDB" id="A0A2A5JQE7"/>
<dbReference type="PANTHER" id="PTHR43811">
    <property type="entry name" value="FKBP-TYPE PEPTIDYL-PROLYL CIS-TRANS ISOMERASE FKPA"/>
    <property type="match status" value="1"/>
</dbReference>
<evidence type="ECO:0000256" key="1">
    <source>
        <dbReference type="ARBA" id="ARBA00000971"/>
    </source>
</evidence>
<evidence type="ECO:0000256" key="7">
    <source>
        <dbReference type="SAM" id="Phobius"/>
    </source>
</evidence>
<keyword evidence="7" id="KW-0812">Transmembrane</keyword>
<dbReference type="EC" id="5.2.1.8" evidence="6"/>
<organism evidence="9 10">
    <name type="scientific">Pseudoalteromonas piscicida</name>
    <dbReference type="NCBI Taxonomy" id="43662"/>
    <lineage>
        <taxon>Bacteria</taxon>
        <taxon>Pseudomonadati</taxon>
        <taxon>Pseudomonadota</taxon>
        <taxon>Gammaproteobacteria</taxon>
        <taxon>Alteromonadales</taxon>
        <taxon>Pseudoalteromonadaceae</taxon>
        <taxon>Pseudoalteromonas</taxon>
    </lineage>
</organism>
<dbReference type="SUPFAM" id="SSF54534">
    <property type="entry name" value="FKBP-like"/>
    <property type="match status" value="1"/>
</dbReference>
<evidence type="ECO:0000256" key="3">
    <source>
        <dbReference type="ARBA" id="ARBA00023110"/>
    </source>
</evidence>
<dbReference type="GO" id="GO:0003755">
    <property type="term" value="F:peptidyl-prolyl cis-trans isomerase activity"/>
    <property type="evidence" value="ECO:0007669"/>
    <property type="project" value="UniProtKB-UniRule"/>
</dbReference>
<feature type="domain" description="PPIase FKBP-type" evidence="8">
    <location>
        <begin position="194"/>
        <end position="279"/>
    </location>
</feature>
<dbReference type="Gene3D" id="1.10.287.460">
    <property type="entry name" value="Peptidyl-prolyl cis-trans isomerase, FKBP-type, N-terminal domain"/>
    <property type="match status" value="1"/>
</dbReference>
<dbReference type="EMBL" id="NKHF01000051">
    <property type="protein sequence ID" value="PCK31597.1"/>
    <property type="molecule type" value="Genomic_DNA"/>
</dbReference>
<gene>
    <name evidence="9" type="ORF">CEX98_11575</name>
</gene>
<dbReference type="InterPro" id="IPR001179">
    <property type="entry name" value="PPIase_FKBP_dom"/>
</dbReference>
<dbReference type="InterPro" id="IPR046357">
    <property type="entry name" value="PPIase_dom_sf"/>
</dbReference>
<comment type="similarity">
    <text evidence="2 6">Belongs to the FKBP-type PPIase family.</text>
</comment>
<dbReference type="GO" id="GO:0006457">
    <property type="term" value="P:protein folding"/>
    <property type="evidence" value="ECO:0007669"/>
    <property type="project" value="InterPro"/>
</dbReference>
<evidence type="ECO:0000313" key="10">
    <source>
        <dbReference type="Proteomes" id="UP000228621"/>
    </source>
</evidence>
<protein>
    <recommendedName>
        <fullName evidence="6">Peptidyl-prolyl cis-trans isomerase</fullName>
        <ecNumber evidence="6">5.2.1.8</ecNumber>
    </recommendedName>
</protein>
<comment type="catalytic activity">
    <reaction evidence="1 5 6">
        <text>[protein]-peptidylproline (omega=180) = [protein]-peptidylproline (omega=0)</text>
        <dbReference type="Rhea" id="RHEA:16237"/>
        <dbReference type="Rhea" id="RHEA-COMP:10747"/>
        <dbReference type="Rhea" id="RHEA-COMP:10748"/>
        <dbReference type="ChEBI" id="CHEBI:83833"/>
        <dbReference type="ChEBI" id="CHEBI:83834"/>
        <dbReference type="EC" id="5.2.1.8"/>
    </reaction>
</comment>
<dbReference type="Proteomes" id="UP000228621">
    <property type="component" value="Unassembled WGS sequence"/>
</dbReference>
<keyword evidence="3 5" id="KW-0697">Rotamase</keyword>
<reference evidence="10" key="1">
    <citation type="journal article" date="2019" name="Genome Announc.">
        <title>Draft Genome Sequence of Pseudoalteromonas piscicida Strain 36Y ROTHPW, an Hypersaline Seawater Isolate from the South Coast of Sonora, Mexico.</title>
        <authorList>
            <person name="Sanchez-Diaz R."/>
            <person name="Molina-Garza Z.J."/>
            <person name="Cruz-Suarez L.E."/>
            <person name="Selvin J."/>
            <person name="Kiran G.S."/>
            <person name="Ibarra-Gamez J.C."/>
            <person name="Gomez-Gil B."/>
            <person name="Galaviz-Silva L."/>
        </authorList>
    </citation>
    <scope>NUCLEOTIDE SEQUENCE [LARGE SCALE GENOMIC DNA]</scope>
    <source>
        <strain evidence="10">36Y_RITHPW</strain>
    </source>
</reference>
<dbReference type="OrthoDB" id="9814548at2"/>
<sequence length="288" mass="31277">MWMAPFLINIKLTMAPVSSAVAIAFGVLMEGNVGELRMKQTIKLSLVAASVLALVACNKKAEEQKPAEVKLETEAQQQAYGIGASVGNFLQKDLADKKELGVDLDQELLMRGFKDALAGEAKLDEAKIREVLTALDSSVREKQAAKIEADAKKNKEAGDKYLAENAKKEGVMVTDSGLQYEVLSEGEGKKPVATDMVKVHYKGTLLDGSEFDSSYSRNKPASFRLNQVIAGWTEGLQLMNVGAKYKFTIPAELAYGERNIGKIPANSTLVFEVELLDIEGEAEEKAAE</sequence>
<dbReference type="Pfam" id="PF00254">
    <property type="entry name" value="FKBP_C"/>
    <property type="match status" value="1"/>
</dbReference>
<dbReference type="InterPro" id="IPR000774">
    <property type="entry name" value="PPIase_FKBP_N"/>
</dbReference>
<evidence type="ECO:0000256" key="6">
    <source>
        <dbReference type="RuleBase" id="RU003915"/>
    </source>
</evidence>
<dbReference type="NCBIfam" id="NF008150">
    <property type="entry name" value="PRK10902.1"/>
    <property type="match status" value="1"/>
</dbReference>
<keyword evidence="10" id="KW-1185">Reference proteome</keyword>
<keyword evidence="7" id="KW-0472">Membrane</keyword>
<dbReference type="FunFam" id="3.10.50.40:FF:000006">
    <property type="entry name" value="Peptidyl-prolyl cis-trans isomerase"/>
    <property type="match status" value="1"/>
</dbReference>